<dbReference type="InterPro" id="IPR009057">
    <property type="entry name" value="Homeodomain-like_sf"/>
</dbReference>
<dbReference type="PANTHER" id="PTHR30055">
    <property type="entry name" value="HTH-TYPE TRANSCRIPTIONAL REGULATOR RUTR"/>
    <property type="match status" value="1"/>
</dbReference>
<dbReference type="InterPro" id="IPR036271">
    <property type="entry name" value="Tet_transcr_reg_TetR-rel_C_sf"/>
</dbReference>
<evidence type="ECO:0000313" key="8">
    <source>
        <dbReference type="Proteomes" id="UP000286931"/>
    </source>
</evidence>
<feature type="compositionally biased region" description="Basic and acidic residues" evidence="5">
    <location>
        <begin position="210"/>
        <end position="221"/>
    </location>
</feature>
<dbReference type="PROSITE" id="PS50977">
    <property type="entry name" value="HTH_TETR_2"/>
    <property type="match status" value="1"/>
</dbReference>
<evidence type="ECO:0000313" key="7">
    <source>
        <dbReference type="EMBL" id="GCD95719.1"/>
    </source>
</evidence>
<dbReference type="GO" id="GO:0000976">
    <property type="term" value="F:transcription cis-regulatory region binding"/>
    <property type="evidence" value="ECO:0007669"/>
    <property type="project" value="TreeGrafter"/>
</dbReference>
<protein>
    <submittedName>
        <fullName evidence="7">TetR family transcriptional regulator</fullName>
    </submittedName>
</protein>
<evidence type="ECO:0000256" key="3">
    <source>
        <dbReference type="ARBA" id="ARBA00023163"/>
    </source>
</evidence>
<dbReference type="PRINTS" id="PR00455">
    <property type="entry name" value="HTHTETR"/>
</dbReference>
<evidence type="ECO:0000259" key="6">
    <source>
        <dbReference type="PROSITE" id="PS50977"/>
    </source>
</evidence>
<evidence type="ECO:0000256" key="5">
    <source>
        <dbReference type="SAM" id="MobiDB-lite"/>
    </source>
</evidence>
<dbReference type="SUPFAM" id="SSF46689">
    <property type="entry name" value="Homeodomain-like"/>
    <property type="match status" value="1"/>
</dbReference>
<dbReference type="EMBL" id="BIFH01000018">
    <property type="protein sequence ID" value="GCD95719.1"/>
    <property type="molecule type" value="Genomic_DNA"/>
</dbReference>
<gene>
    <name evidence="7" type="ORF">EHYA_03402</name>
</gene>
<evidence type="ECO:0000256" key="4">
    <source>
        <dbReference type="PROSITE-ProRule" id="PRU00335"/>
    </source>
</evidence>
<dbReference type="PANTHER" id="PTHR30055:SF234">
    <property type="entry name" value="HTH-TYPE TRANSCRIPTIONAL REGULATOR BETI"/>
    <property type="match status" value="1"/>
</dbReference>
<sequence>MDILVTMSTSERPRKRGRQAEAARNDRRLLAAAREVFTSQGADAPVSAVAERAGVGIATLYRRYGTKEELLQKLTVSAAEQYSEAARTALAAEDPWEGLAGYVRECVDFGPGSLAPIAGTVRFTPEMAEAGRVSDRLADEVVARAHAAGVLRADATTIDVFLVIEQFSRRPPVPTPADAHARERLVALVLDGLRARPDNTDFPLPGRPPSAERYDELWRRD</sequence>
<dbReference type="Proteomes" id="UP000286931">
    <property type="component" value="Unassembled WGS sequence"/>
</dbReference>
<dbReference type="Gene3D" id="1.10.357.10">
    <property type="entry name" value="Tetracycline Repressor, domain 2"/>
    <property type="match status" value="1"/>
</dbReference>
<dbReference type="InterPro" id="IPR049445">
    <property type="entry name" value="TetR_SbtR-like_C"/>
</dbReference>
<keyword evidence="2 4" id="KW-0238">DNA-binding</keyword>
<reference evidence="7 8" key="1">
    <citation type="submission" date="2018-12" db="EMBL/GenBank/DDBJ databases">
        <title>Draft genome sequence of Embleya hyalina NBRC 13850T.</title>
        <authorList>
            <person name="Komaki H."/>
            <person name="Hosoyama A."/>
            <person name="Kimura A."/>
            <person name="Ichikawa N."/>
            <person name="Tamura T."/>
        </authorList>
    </citation>
    <scope>NUCLEOTIDE SEQUENCE [LARGE SCALE GENOMIC DNA]</scope>
    <source>
        <strain evidence="7 8">NBRC 13850</strain>
    </source>
</reference>
<accession>A0A401YMJ1</accession>
<feature type="compositionally biased region" description="Polar residues" evidence="5">
    <location>
        <begin position="1"/>
        <end position="10"/>
    </location>
</feature>
<evidence type="ECO:0000256" key="1">
    <source>
        <dbReference type="ARBA" id="ARBA00023015"/>
    </source>
</evidence>
<dbReference type="GO" id="GO:0003700">
    <property type="term" value="F:DNA-binding transcription factor activity"/>
    <property type="evidence" value="ECO:0007669"/>
    <property type="project" value="TreeGrafter"/>
</dbReference>
<feature type="region of interest" description="Disordered" evidence="5">
    <location>
        <begin position="1"/>
        <end position="24"/>
    </location>
</feature>
<dbReference type="InterPro" id="IPR001647">
    <property type="entry name" value="HTH_TetR"/>
</dbReference>
<keyword evidence="3" id="KW-0804">Transcription</keyword>
<keyword evidence="8" id="KW-1185">Reference proteome</keyword>
<feature type="domain" description="HTH tetR-type" evidence="6">
    <location>
        <begin position="23"/>
        <end position="82"/>
    </location>
</feature>
<feature type="DNA-binding region" description="H-T-H motif" evidence="4">
    <location>
        <begin position="45"/>
        <end position="64"/>
    </location>
</feature>
<dbReference type="Pfam" id="PF21597">
    <property type="entry name" value="TetR_C_43"/>
    <property type="match status" value="1"/>
</dbReference>
<dbReference type="InterPro" id="IPR050109">
    <property type="entry name" value="HTH-type_TetR-like_transc_reg"/>
</dbReference>
<feature type="region of interest" description="Disordered" evidence="5">
    <location>
        <begin position="198"/>
        <end position="221"/>
    </location>
</feature>
<organism evidence="7 8">
    <name type="scientific">Embleya hyalina</name>
    <dbReference type="NCBI Taxonomy" id="516124"/>
    <lineage>
        <taxon>Bacteria</taxon>
        <taxon>Bacillati</taxon>
        <taxon>Actinomycetota</taxon>
        <taxon>Actinomycetes</taxon>
        <taxon>Kitasatosporales</taxon>
        <taxon>Streptomycetaceae</taxon>
        <taxon>Embleya</taxon>
    </lineage>
</organism>
<dbReference type="SUPFAM" id="SSF48498">
    <property type="entry name" value="Tetracyclin repressor-like, C-terminal domain"/>
    <property type="match status" value="1"/>
</dbReference>
<dbReference type="AlphaFoldDB" id="A0A401YMJ1"/>
<comment type="caution">
    <text evidence="7">The sequence shown here is derived from an EMBL/GenBank/DDBJ whole genome shotgun (WGS) entry which is preliminary data.</text>
</comment>
<keyword evidence="1" id="KW-0805">Transcription regulation</keyword>
<dbReference type="Pfam" id="PF00440">
    <property type="entry name" value="TetR_N"/>
    <property type="match status" value="1"/>
</dbReference>
<name>A0A401YMJ1_9ACTN</name>
<evidence type="ECO:0000256" key="2">
    <source>
        <dbReference type="ARBA" id="ARBA00023125"/>
    </source>
</evidence>
<proteinExistence type="predicted"/>